<sequence>MEERLKLTREGSGADVNPTYFKRIVGSLRYLTSTRPDLVYSVGLVSRLMESPKQSHLQAAKRILRYIKGTLDEGVFYSSSNDFQLVGFTDSDWGGDVGERKSTSGYVFSLGNGAFSWSSKKQQVVALSTAEAEYIAAAYCATQAIWLRQLLRELQLEQMKPTVIKCDNKSAIALAENPVFHGRSKHIDIKYHFIRALVKSGEIVLEFCKSEDQVADMFTKPLKADTLFKLKRMIGWPRSGLIQTLSCNDGEEKGYNGINIVVHGGKAVTDHELIHKQAVWRRHNSTRRRHTILVEPSSRLVRVGSARASC</sequence>
<dbReference type="AlphaFoldDB" id="A0A2I0K2J4"/>
<keyword evidence="2" id="KW-1185">Reference proteome</keyword>
<name>A0A2I0K2J4_PUNGR</name>
<proteinExistence type="predicted"/>
<evidence type="ECO:0000313" key="2">
    <source>
        <dbReference type="Proteomes" id="UP000233551"/>
    </source>
</evidence>
<accession>A0A2I0K2J4</accession>
<dbReference type="STRING" id="22663.A0A2I0K2J4"/>
<reference evidence="1 2" key="1">
    <citation type="submission" date="2017-11" db="EMBL/GenBank/DDBJ databases">
        <title>De-novo sequencing of pomegranate (Punica granatum L.) genome.</title>
        <authorList>
            <person name="Akparov Z."/>
            <person name="Amiraslanov A."/>
            <person name="Hajiyeva S."/>
            <person name="Abbasov M."/>
            <person name="Kaur K."/>
            <person name="Hamwieh A."/>
            <person name="Solovyev V."/>
            <person name="Salamov A."/>
            <person name="Braich B."/>
            <person name="Kosarev P."/>
            <person name="Mahmoud A."/>
            <person name="Hajiyev E."/>
            <person name="Babayeva S."/>
            <person name="Izzatullayeva V."/>
            <person name="Mammadov A."/>
            <person name="Mammadov A."/>
            <person name="Sharifova S."/>
            <person name="Ojaghi J."/>
            <person name="Eynullazada K."/>
            <person name="Bayramov B."/>
            <person name="Abdulazimova A."/>
            <person name="Shahmuradov I."/>
        </authorList>
    </citation>
    <scope>NUCLEOTIDE SEQUENCE [LARGE SCALE GENOMIC DNA]</scope>
    <source>
        <strain evidence="2">cv. AG2017</strain>
        <tissue evidence="1">Leaf</tissue>
    </source>
</reference>
<dbReference type="Proteomes" id="UP000233551">
    <property type="component" value="Unassembled WGS sequence"/>
</dbReference>
<dbReference type="PANTHER" id="PTHR11439:SF517">
    <property type="entry name" value="CYSTEINE-RICH RLK (RECEPTOR-LIKE PROTEIN KINASE) 8"/>
    <property type="match status" value="1"/>
</dbReference>
<dbReference type="SUPFAM" id="SSF56672">
    <property type="entry name" value="DNA/RNA polymerases"/>
    <property type="match status" value="1"/>
</dbReference>
<dbReference type="EMBL" id="PGOL01000932">
    <property type="protein sequence ID" value="PKI62768.1"/>
    <property type="molecule type" value="Genomic_DNA"/>
</dbReference>
<evidence type="ECO:0000313" key="1">
    <source>
        <dbReference type="EMBL" id="PKI62768.1"/>
    </source>
</evidence>
<dbReference type="InterPro" id="IPR043502">
    <property type="entry name" value="DNA/RNA_pol_sf"/>
</dbReference>
<evidence type="ECO:0008006" key="3">
    <source>
        <dbReference type="Google" id="ProtNLM"/>
    </source>
</evidence>
<dbReference type="PANTHER" id="PTHR11439">
    <property type="entry name" value="GAG-POL-RELATED RETROTRANSPOSON"/>
    <property type="match status" value="1"/>
</dbReference>
<organism evidence="1 2">
    <name type="scientific">Punica granatum</name>
    <name type="common">Pomegranate</name>
    <dbReference type="NCBI Taxonomy" id="22663"/>
    <lineage>
        <taxon>Eukaryota</taxon>
        <taxon>Viridiplantae</taxon>
        <taxon>Streptophyta</taxon>
        <taxon>Embryophyta</taxon>
        <taxon>Tracheophyta</taxon>
        <taxon>Spermatophyta</taxon>
        <taxon>Magnoliopsida</taxon>
        <taxon>eudicotyledons</taxon>
        <taxon>Gunneridae</taxon>
        <taxon>Pentapetalae</taxon>
        <taxon>rosids</taxon>
        <taxon>malvids</taxon>
        <taxon>Myrtales</taxon>
        <taxon>Lythraceae</taxon>
        <taxon>Punica</taxon>
    </lineage>
</organism>
<dbReference type="CDD" id="cd09272">
    <property type="entry name" value="RNase_HI_RT_Ty1"/>
    <property type="match status" value="1"/>
</dbReference>
<comment type="caution">
    <text evidence="1">The sequence shown here is derived from an EMBL/GenBank/DDBJ whole genome shotgun (WGS) entry which is preliminary data.</text>
</comment>
<protein>
    <recommendedName>
        <fullName evidence="3">Reverse transcriptase Ty1/copia-type domain-containing protein</fullName>
    </recommendedName>
</protein>
<gene>
    <name evidence="1" type="ORF">CRG98_016867</name>
</gene>